<dbReference type="Gene3D" id="3.40.109.10">
    <property type="entry name" value="NADH Oxidase"/>
    <property type="match status" value="1"/>
</dbReference>
<dbReference type="InterPro" id="IPR000415">
    <property type="entry name" value="Nitroreductase-like"/>
</dbReference>
<accession>A0A4D7AKM3</accession>
<dbReference type="Proteomes" id="UP000298642">
    <property type="component" value="Chromosome"/>
</dbReference>
<dbReference type="Pfam" id="PF00881">
    <property type="entry name" value="Nitroreductase"/>
    <property type="match status" value="1"/>
</dbReference>
<dbReference type="GO" id="GO:0016491">
    <property type="term" value="F:oxidoreductase activity"/>
    <property type="evidence" value="ECO:0007669"/>
    <property type="project" value="UniProtKB-KW"/>
</dbReference>
<dbReference type="AlphaFoldDB" id="A0A4D7AKM3"/>
<dbReference type="PANTHER" id="PTHR43673">
    <property type="entry name" value="NAD(P)H NITROREDUCTASE YDGI-RELATED"/>
    <property type="match status" value="1"/>
</dbReference>
<reference evidence="5" key="1">
    <citation type="submission" date="2018-12" db="EMBL/GenBank/DDBJ databases">
        <title>Dusodibacter welbiota gen. nov., sp. nov., isolated from human faeces and emended description of the Oscillibacter genus.</title>
        <authorList>
            <person name="Le Roy T."/>
            <person name="Van der Smissen P."/>
            <person name="Delzenne N."/>
            <person name="Muccioli G."/>
            <person name="Collet J.F."/>
            <person name="Cani P.D."/>
        </authorList>
    </citation>
    <scope>NUCLEOTIDE SEQUENCE [LARGE SCALE GENOMIC DNA]</scope>
    <source>
        <strain evidence="5">J115</strain>
    </source>
</reference>
<evidence type="ECO:0000313" key="4">
    <source>
        <dbReference type="EMBL" id="QCI58018.2"/>
    </source>
</evidence>
<evidence type="ECO:0000259" key="3">
    <source>
        <dbReference type="Pfam" id="PF00881"/>
    </source>
</evidence>
<comment type="similarity">
    <text evidence="1">Belongs to the nitroreductase family.</text>
</comment>
<dbReference type="InterPro" id="IPR029479">
    <property type="entry name" value="Nitroreductase"/>
</dbReference>
<evidence type="ECO:0000313" key="5">
    <source>
        <dbReference type="Proteomes" id="UP000298642"/>
    </source>
</evidence>
<name>A0A4D7AKM3_9FIRM</name>
<dbReference type="PANTHER" id="PTHR43673:SF10">
    <property type="entry name" value="NADH DEHYDROGENASE_NAD(P)H NITROREDUCTASE XCC3605-RELATED"/>
    <property type="match status" value="1"/>
</dbReference>
<dbReference type="EMBL" id="CP034413">
    <property type="protein sequence ID" value="QCI58018.2"/>
    <property type="molecule type" value="Genomic_DNA"/>
</dbReference>
<dbReference type="KEGG" id="obj:EIO64_01260"/>
<feature type="domain" description="Nitroreductase" evidence="3">
    <location>
        <begin position="2"/>
        <end position="142"/>
    </location>
</feature>
<keyword evidence="2" id="KW-0560">Oxidoreductase</keyword>
<dbReference type="SUPFAM" id="SSF55469">
    <property type="entry name" value="FMN-dependent nitroreductase-like"/>
    <property type="match status" value="1"/>
</dbReference>
<evidence type="ECO:0000256" key="1">
    <source>
        <dbReference type="ARBA" id="ARBA00007118"/>
    </source>
</evidence>
<protein>
    <submittedName>
        <fullName evidence="4">Nitroreductase family protein</fullName>
    </submittedName>
</protein>
<keyword evidence="5" id="KW-1185">Reference proteome</keyword>
<sequence length="164" mass="18437">MKARRSVRSYLPRKVEQEKLNAVLEAVRLTPSRHNDQNIRVIVVRDSALKQQIRQQAETQPMVEEADVLLVFCATDRTDFVMPCGQYGYVVDMSLATGFALLEAAEQGLDTCIICAFREDAVKDLLHVPASARVVSMVALGYGADNSPRKTKKNMEEIVSYDRF</sequence>
<gene>
    <name evidence="4" type="ORF">EIO64_01260</name>
</gene>
<evidence type="ECO:0000256" key="2">
    <source>
        <dbReference type="ARBA" id="ARBA00023002"/>
    </source>
</evidence>
<proteinExistence type="inferred from homology"/>
<organism evidence="4 5">
    <name type="scientific">Dysosmobacter welbionis</name>
    <dbReference type="NCBI Taxonomy" id="2093857"/>
    <lineage>
        <taxon>Bacteria</taxon>
        <taxon>Bacillati</taxon>
        <taxon>Bacillota</taxon>
        <taxon>Clostridia</taxon>
        <taxon>Eubacteriales</taxon>
        <taxon>Oscillospiraceae</taxon>
        <taxon>Dysosmobacter</taxon>
    </lineage>
</organism>